<dbReference type="GO" id="GO:0009288">
    <property type="term" value="C:bacterial-type flagellum"/>
    <property type="evidence" value="ECO:0007669"/>
    <property type="project" value="InterPro"/>
</dbReference>
<keyword evidence="14" id="KW-1185">Reference proteome</keyword>
<comment type="subcellular location">
    <subcellularLocation>
        <location evidence="1">Cell membrane</location>
        <topology evidence="1">Peripheral membrane protein</topology>
        <orientation evidence="1">Cytoplasmic side</orientation>
    </subcellularLocation>
</comment>
<evidence type="ECO:0000256" key="4">
    <source>
        <dbReference type="ARBA" id="ARBA00022448"/>
    </source>
</evidence>
<dbReference type="Gene3D" id="1.10.287.1700">
    <property type="match status" value="1"/>
</dbReference>
<comment type="caution">
    <text evidence="13">The sequence shown here is derived from an EMBL/GenBank/DDBJ whole genome shotgun (WGS) entry which is preliminary data.</text>
</comment>
<evidence type="ECO:0000313" key="14">
    <source>
        <dbReference type="Proteomes" id="UP000574276"/>
    </source>
</evidence>
<organism evidence="13 14">
    <name type="scientific">Variimorphobacter saccharofermentans</name>
    <dbReference type="NCBI Taxonomy" id="2755051"/>
    <lineage>
        <taxon>Bacteria</taxon>
        <taxon>Bacillati</taxon>
        <taxon>Bacillota</taxon>
        <taxon>Clostridia</taxon>
        <taxon>Lachnospirales</taxon>
        <taxon>Lachnospiraceae</taxon>
        <taxon>Variimorphobacter</taxon>
    </lineage>
</organism>
<keyword evidence="6" id="KW-0145">Chemotaxis</keyword>
<keyword evidence="11" id="KW-0175">Coiled coil</keyword>
<keyword evidence="13" id="KW-0966">Cell projection</keyword>
<dbReference type="AlphaFoldDB" id="A0A839K1C4"/>
<gene>
    <name evidence="13" type="ORF">H0486_07600</name>
</gene>
<keyword evidence="4" id="KW-0813">Transport</keyword>
<evidence type="ECO:0000256" key="6">
    <source>
        <dbReference type="ARBA" id="ARBA00022500"/>
    </source>
</evidence>
<keyword evidence="8" id="KW-0653">Protein transport</keyword>
<dbReference type="GO" id="GO:0005886">
    <property type="term" value="C:plasma membrane"/>
    <property type="evidence" value="ECO:0007669"/>
    <property type="project" value="UniProtKB-SubCell"/>
</dbReference>
<feature type="coiled-coil region" evidence="11">
    <location>
        <begin position="26"/>
        <end position="60"/>
    </location>
</feature>
<keyword evidence="13" id="KW-0282">Flagellum</keyword>
<dbReference type="RefSeq" id="WP_228352438.1">
    <property type="nucleotide sequence ID" value="NZ_JACEGA010000001.1"/>
</dbReference>
<evidence type="ECO:0000256" key="7">
    <source>
        <dbReference type="ARBA" id="ARBA00022795"/>
    </source>
</evidence>
<dbReference type="Pfam" id="PF02050">
    <property type="entry name" value="FliJ"/>
    <property type="match status" value="1"/>
</dbReference>
<keyword evidence="9" id="KW-0472">Membrane</keyword>
<keyword evidence="10" id="KW-1006">Bacterial flagellum protein export</keyword>
<evidence type="ECO:0000256" key="8">
    <source>
        <dbReference type="ARBA" id="ARBA00022927"/>
    </source>
</evidence>
<dbReference type="GO" id="GO:0015031">
    <property type="term" value="P:protein transport"/>
    <property type="evidence" value="ECO:0007669"/>
    <property type="project" value="UniProtKB-KW"/>
</dbReference>
<evidence type="ECO:0000256" key="3">
    <source>
        <dbReference type="ARBA" id="ARBA00020392"/>
    </source>
</evidence>
<evidence type="ECO:0000256" key="1">
    <source>
        <dbReference type="ARBA" id="ARBA00004413"/>
    </source>
</evidence>
<sequence>MKKFRYSMENLLQIKCKLEEQAKIAYGNARLKLTQEEEKLEQMHQKKASFQEELRLLRSDKLDLLKIKHCEESIEIMNMNIKQQTTVVRNAAQRLEVARIRLNNAMVERKTQERLKEKAWEEYLLEFDAEERKEVDERNSFHYSSPTLDEEDM</sequence>
<dbReference type="GO" id="GO:0044781">
    <property type="term" value="P:bacterial-type flagellum organization"/>
    <property type="evidence" value="ECO:0007669"/>
    <property type="project" value="UniProtKB-KW"/>
</dbReference>
<evidence type="ECO:0000256" key="2">
    <source>
        <dbReference type="ARBA" id="ARBA00010004"/>
    </source>
</evidence>
<evidence type="ECO:0000313" key="13">
    <source>
        <dbReference type="EMBL" id="MBB2182739.1"/>
    </source>
</evidence>
<reference evidence="13 14" key="1">
    <citation type="submission" date="2020-07" db="EMBL/GenBank/DDBJ databases">
        <title>Characterization and genome sequencing of isolate MD1, a novel member within the family Lachnospiraceae.</title>
        <authorList>
            <person name="Rettenmaier R."/>
            <person name="Di Bello L."/>
            <person name="Zinser C."/>
            <person name="Scheitz K."/>
            <person name="Liebl W."/>
            <person name="Zverlov V."/>
        </authorList>
    </citation>
    <scope>NUCLEOTIDE SEQUENCE [LARGE SCALE GENOMIC DNA]</scope>
    <source>
        <strain evidence="13 14">MD1</strain>
    </source>
</reference>
<feature type="region of interest" description="Disordered" evidence="12">
    <location>
        <begin position="133"/>
        <end position="153"/>
    </location>
</feature>
<keyword evidence="7" id="KW-1005">Bacterial flagellum biogenesis</keyword>
<accession>A0A839K1C4</accession>
<evidence type="ECO:0000256" key="11">
    <source>
        <dbReference type="SAM" id="Coils"/>
    </source>
</evidence>
<name>A0A839K1C4_9FIRM</name>
<evidence type="ECO:0000256" key="10">
    <source>
        <dbReference type="ARBA" id="ARBA00023225"/>
    </source>
</evidence>
<protein>
    <recommendedName>
        <fullName evidence="3">Flagellar FliJ protein</fullName>
    </recommendedName>
</protein>
<dbReference type="GO" id="GO:0071973">
    <property type="term" value="P:bacterial-type flagellum-dependent cell motility"/>
    <property type="evidence" value="ECO:0007669"/>
    <property type="project" value="InterPro"/>
</dbReference>
<dbReference type="InterPro" id="IPR012823">
    <property type="entry name" value="Flagell_FliJ"/>
</dbReference>
<keyword evidence="5" id="KW-1003">Cell membrane</keyword>
<evidence type="ECO:0000256" key="5">
    <source>
        <dbReference type="ARBA" id="ARBA00022475"/>
    </source>
</evidence>
<proteinExistence type="inferred from homology"/>
<keyword evidence="13" id="KW-0969">Cilium</keyword>
<evidence type="ECO:0000256" key="9">
    <source>
        <dbReference type="ARBA" id="ARBA00023136"/>
    </source>
</evidence>
<dbReference type="EMBL" id="JACEGA010000001">
    <property type="protein sequence ID" value="MBB2182739.1"/>
    <property type="molecule type" value="Genomic_DNA"/>
</dbReference>
<dbReference type="GO" id="GO:0006935">
    <property type="term" value="P:chemotaxis"/>
    <property type="evidence" value="ECO:0007669"/>
    <property type="project" value="UniProtKB-KW"/>
</dbReference>
<evidence type="ECO:0000256" key="12">
    <source>
        <dbReference type="SAM" id="MobiDB-lite"/>
    </source>
</evidence>
<dbReference type="Proteomes" id="UP000574276">
    <property type="component" value="Unassembled WGS sequence"/>
</dbReference>
<dbReference type="InterPro" id="IPR053716">
    <property type="entry name" value="Flag_assembly_chemotaxis_eff"/>
</dbReference>
<comment type="similarity">
    <text evidence="2">Belongs to the FliJ family.</text>
</comment>